<feature type="domain" description="Hydantoinase/oxoprolinase N-terminal" evidence="3">
    <location>
        <begin position="14"/>
        <end position="193"/>
    </location>
</feature>
<dbReference type="FunFam" id="3.40.1610.10:FF:000001">
    <property type="entry name" value="Hydantoinase, putative"/>
    <property type="match status" value="1"/>
</dbReference>
<protein>
    <recommendedName>
        <fullName evidence="8">Hydantoinase A/oxoprolinase domain-containing protein</fullName>
    </recommendedName>
</protein>
<feature type="domain" description="S-Me-THD N-terminal" evidence="4">
    <location>
        <begin position="603"/>
        <end position="763"/>
    </location>
</feature>
<dbReference type="SUPFAM" id="SSF160991">
    <property type="entry name" value="CV3147-like"/>
    <property type="match status" value="1"/>
</dbReference>
<comment type="caution">
    <text evidence="6">The sequence shown here is derived from an EMBL/GenBank/DDBJ whole genome shotgun (WGS) entry which is preliminary data.</text>
</comment>
<keyword evidence="7" id="KW-1185">Reference proteome</keyword>
<dbReference type="PANTHER" id="PTHR11365">
    <property type="entry name" value="5-OXOPROLINASE RELATED"/>
    <property type="match status" value="1"/>
</dbReference>
<feature type="domain" description="S-Me-THD-like C-terminal" evidence="5">
    <location>
        <begin position="767"/>
        <end position="991"/>
    </location>
</feature>
<dbReference type="InterPro" id="IPR008040">
    <property type="entry name" value="Hydant_A_N"/>
</dbReference>
<dbReference type="InterPro" id="IPR010318">
    <property type="entry name" value="S-Me-THD_N"/>
</dbReference>
<dbReference type="InterPro" id="IPR002821">
    <property type="entry name" value="Hydantoinase_A"/>
</dbReference>
<dbReference type="AlphaFoldDB" id="A0AAJ0C4S1"/>
<dbReference type="SUPFAM" id="SSF53067">
    <property type="entry name" value="Actin-like ATPase domain"/>
    <property type="match status" value="2"/>
</dbReference>
<evidence type="ECO:0000313" key="7">
    <source>
        <dbReference type="Proteomes" id="UP001244011"/>
    </source>
</evidence>
<dbReference type="Proteomes" id="UP001244011">
    <property type="component" value="Unassembled WGS sequence"/>
</dbReference>
<dbReference type="Gene3D" id="3.30.420.40">
    <property type="match status" value="1"/>
</dbReference>
<dbReference type="Pfam" id="PF06032">
    <property type="entry name" value="S-Me-THD_N"/>
    <property type="match status" value="1"/>
</dbReference>
<evidence type="ECO:0000256" key="1">
    <source>
        <dbReference type="SAM" id="MobiDB-lite"/>
    </source>
</evidence>
<evidence type="ECO:0000259" key="5">
    <source>
        <dbReference type="Pfam" id="PF20906"/>
    </source>
</evidence>
<proteinExistence type="predicted"/>
<sequence length="1007" mass="107293">MEPTTPPTQAKTLRIGVDVGGTNTDGVLLDPSATAPSPRVLAWHKTATTSDPGDGIRAAVAGVLASASVSPSRVAAVSIGTTHFVNAVVGRDASRLSRVAVLRLSGPFGRHSPPCVAWPPDLRRLVLGYHASVPGGLEVDGRPIAELDEAAVRRECAAIRARGIRSVVVNGVFSPIDAVLRQEERAAVVVREELGSRCDVVCSAEVAGLGFLERENAAVLNASILAFARRTIRSFRAPLRRLGLDCPVFITQNDGTVLSGEVAARLPIRTFSSGPTNSMRGAAFLVQGQVDEAMMVVDIGGTTTDVGLLLANGFPRQQAAYSELAGVRMNFSCPDIKSIGLGGGSIVRKGPVMTIGPDSVGYKLIEEALVFGGSVLTATDCAVAANPSLQIGDRALAENALKEDEVEQFKLAVKRKLEKAIDTMKTSPGNIPVLLVGGGAIFAPDELEGASKVVRPKWAEVANAVGAATAAVSAVADRVISTESKTMQELLEEISQEAIEKTIAAGATRSSVKVVEVETLPLQYVENISRFIVRAAGEFDFSRTDLVSDPPLDSGEPELEPSQDEQLIQQPLAQQERTNAEPEINIDTYRPRVQDRVWYVSETDLDWITTGCYILGTGGGGSPYSHMVRLREMLRSGSVVRVINPHDLPDDAQVGGGGGVGSPTVGIEKLAGDEMVEAQVELYKICDRPATHMIAVEIGGANGLQSMLLGASTSMDLPVVDGDWMGRAYPTKWQTTPVVFNERTPIWSPIAMSDGNGNVVVMPKASSDMQVERIMRAALSQMGSQTGCAEPPVTGAETKRWVVEHTISQSWRIGRAVARARKANRVDSVAETIVDECGGPDAARVLWKGKIVSVERTLRMGHVYGECIIEGADVRDADDVVTESGDPPAAQFRGTIKIPFKNENIAAIRIRDSGNNQDKERQEDVLAIVPDLVCVIDAQNGEAIGTPEYRYGLLVIVLGIAASDRWTGTERGISIGGPEAFGFSHLSYKPLGKFVKPKSVIDEFDAN</sequence>
<name>A0AAJ0C4S1_9PEZI</name>
<organism evidence="6 7">
    <name type="scientific">Phialemonium atrogriseum</name>
    <dbReference type="NCBI Taxonomy" id="1093897"/>
    <lineage>
        <taxon>Eukaryota</taxon>
        <taxon>Fungi</taxon>
        <taxon>Dikarya</taxon>
        <taxon>Ascomycota</taxon>
        <taxon>Pezizomycotina</taxon>
        <taxon>Sordariomycetes</taxon>
        <taxon>Sordariomycetidae</taxon>
        <taxon>Cephalothecales</taxon>
        <taxon>Cephalothecaceae</taxon>
        <taxon>Phialemonium</taxon>
    </lineage>
</organism>
<dbReference type="PANTHER" id="PTHR11365:SF10">
    <property type="entry name" value="HYDANTOINASE_OXOPROLINASE"/>
    <property type="match status" value="1"/>
</dbReference>
<dbReference type="InterPro" id="IPR045079">
    <property type="entry name" value="Oxoprolinase-like"/>
</dbReference>
<dbReference type="InterPro" id="IPR048350">
    <property type="entry name" value="S-Me-THD-like_C"/>
</dbReference>
<reference evidence="6" key="1">
    <citation type="submission" date="2023-06" db="EMBL/GenBank/DDBJ databases">
        <title>Genome-scale phylogeny and comparative genomics of the fungal order Sordariales.</title>
        <authorList>
            <consortium name="Lawrence Berkeley National Laboratory"/>
            <person name="Hensen N."/>
            <person name="Bonometti L."/>
            <person name="Westerberg I."/>
            <person name="Brannstrom I.O."/>
            <person name="Guillou S."/>
            <person name="Cros-Aarteil S."/>
            <person name="Calhoun S."/>
            <person name="Haridas S."/>
            <person name="Kuo A."/>
            <person name="Mondo S."/>
            <person name="Pangilinan J."/>
            <person name="Riley R."/>
            <person name="Labutti K."/>
            <person name="Andreopoulos B."/>
            <person name="Lipzen A."/>
            <person name="Chen C."/>
            <person name="Yanf M."/>
            <person name="Daum C."/>
            <person name="Ng V."/>
            <person name="Clum A."/>
            <person name="Steindorff A."/>
            <person name="Ohm R."/>
            <person name="Martin F."/>
            <person name="Silar P."/>
            <person name="Natvig D."/>
            <person name="Lalanne C."/>
            <person name="Gautier V."/>
            <person name="Ament-Velasquez S.L."/>
            <person name="Kruys A."/>
            <person name="Hutchinson M.I."/>
            <person name="Powell A.J."/>
            <person name="Barry K."/>
            <person name="Miller A.N."/>
            <person name="Grigoriev I.V."/>
            <person name="Debuchy R."/>
            <person name="Gladieux P."/>
            <person name="Thoren M.H."/>
            <person name="Johannesson H."/>
        </authorList>
    </citation>
    <scope>NUCLEOTIDE SEQUENCE</scope>
    <source>
        <strain evidence="6">8032-3</strain>
    </source>
</reference>
<accession>A0AAJ0C4S1</accession>
<gene>
    <name evidence="6" type="ORF">QBC33DRAFT_446459</name>
</gene>
<dbReference type="FunFam" id="2.40.390.10:FF:000002">
    <property type="entry name" value="ACR027Cp"/>
    <property type="match status" value="1"/>
</dbReference>
<dbReference type="GO" id="GO:0016787">
    <property type="term" value="F:hydrolase activity"/>
    <property type="evidence" value="ECO:0007669"/>
    <property type="project" value="InterPro"/>
</dbReference>
<dbReference type="EMBL" id="MU839001">
    <property type="protein sequence ID" value="KAK1770139.1"/>
    <property type="molecule type" value="Genomic_DNA"/>
</dbReference>
<feature type="region of interest" description="Disordered" evidence="1">
    <location>
        <begin position="545"/>
        <end position="565"/>
    </location>
</feature>
<evidence type="ECO:0008006" key="8">
    <source>
        <dbReference type="Google" id="ProtNLM"/>
    </source>
</evidence>
<evidence type="ECO:0000313" key="6">
    <source>
        <dbReference type="EMBL" id="KAK1770139.1"/>
    </source>
</evidence>
<dbReference type="Gene3D" id="3.40.1610.10">
    <property type="entry name" value="CV3147-like domain"/>
    <property type="match status" value="1"/>
</dbReference>
<dbReference type="Gene3D" id="2.40.390.10">
    <property type="entry name" value="CV3147-like"/>
    <property type="match status" value="1"/>
</dbReference>
<dbReference type="RefSeq" id="XP_060286352.1">
    <property type="nucleotide sequence ID" value="XM_060424377.1"/>
</dbReference>
<dbReference type="InterPro" id="IPR043129">
    <property type="entry name" value="ATPase_NBD"/>
</dbReference>
<dbReference type="InterPro" id="IPR024071">
    <property type="entry name" value="S-Me-THD_C_sf"/>
</dbReference>
<evidence type="ECO:0000259" key="3">
    <source>
        <dbReference type="Pfam" id="PF05378"/>
    </source>
</evidence>
<dbReference type="GeneID" id="85307564"/>
<dbReference type="Pfam" id="PF05378">
    <property type="entry name" value="Hydant_A_N"/>
    <property type="match status" value="1"/>
</dbReference>
<evidence type="ECO:0000259" key="2">
    <source>
        <dbReference type="Pfam" id="PF01968"/>
    </source>
</evidence>
<feature type="domain" description="Hydantoinase A/oxoprolinase" evidence="2">
    <location>
        <begin position="214"/>
        <end position="497"/>
    </location>
</feature>
<dbReference type="Pfam" id="PF20906">
    <property type="entry name" value="S-Me-THD_C"/>
    <property type="match status" value="1"/>
</dbReference>
<evidence type="ECO:0000259" key="4">
    <source>
        <dbReference type="Pfam" id="PF06032"/>
    </source>
</evidence>
<dbReference type="InterPro" id="IPR027479">
    <property type="entry name" value="S-Me-THD_N_sf"/>
</dbReference>
<dbReference type="Pfam" id="PF01968">
    <property type="entry name" value="Hydantoinase_A"/>
    <property type="match status" value="1"/>
</dbReference>